<dbReference type="GO" id="GO:0008195">
    <property type="term" value="F:phosphatidate phosphatase activity"/>
    <property type="evidence" value="ECO:0007669"/>
    <property type="project" value="TreeGrafter"/>
</dbReference>
<dbReference type="OrthoDB" id="10030083at2759"/>
<dbReference type="InterPro" id="IPR000326">
    <property type="entry name" value="PAP2/HPO"/>
</dbReference>
<dbReference type="RefSeq" id="XP_012893969.1">
    <property type="nucleotide sequence ID" value="XM_013038515.1"/>
</dbReference>
<dbReference type="GO" id="GO:0016020">
    <property type="term" value="C:membrane"/>
    <property type="evidence" value="ECO:0007669"/>
    <property type="project" value="UniProtKB-SubCell"/>
</dbReference>
<feature type="transmembrane region" description="Helical" evidence="6">
    <location>
        <begin position="87"/>
        <end position="109"/>
    </location>
</feature>
<evidence type="ECO:0000313" key="8">
    <source>
        <dbReference type="EMBL" id="CBK19921.2"/>
    </source>
</evidence>
<dbReference type="PANTHER" id="PTHR10165">
    <property type="entry name" value="LIPID PHOSPHATE PHOSPHATASE"/>
    <property type="match status" value="1"/>
</dbReference>
<evidence type="ECO:0000256" key="1">
    <source>
        <dbReference type="ARBA" id="ARBA00004141"/>
    </source>
</evidence>
<feature type="transmembrane region" description="Helical" evidence="6">
    <location>
        <begin position="56"/>
        <end position="75"/>
    </location>
</feature>
<dbReference type="EMBL" id="FN668638">
    <property type="protein sequence ID" value="CBK19921.2"/>
    <property type="molecule type" value="Genomic_DNA"/>
</dbReference>
<dbReference type="Gene3D" id="1.20.144.10">
    <property type="entry name" value="Phosphatidic acid phosphatase type 2/haloperoxidase"/>
    <property type="match status" value="1"/>
</dbReference>
<evidence type="ECO:0000256" key="5">
    <source>
        <dbReference type="ARBA" id="ARBA00023136"/>
    </source>
</evidence>
<gene>
    <name evidence="8" type="ORF">GSBLH_T00000329001</name>
</gene>
<protein>
    <recommendedName>
        <fullName evidence="7">Phosphatidic acid phosphatase type 2/haloperoxidase domain-containing protein</fullName>
    </recommendedName>
</protein>
<dbReference type="SMART" id="SM00014">
    <property type="entry name" value="acidPPc"/>
    <property type="match status" value="1"/>
</dbReference>
<feature type="transmembrane region" description="Helical" evidence="6">
    <location>
        <begin position="231"/>
        <end position="253"/>
    </location>
</feature>
<dbReference type="PANTHER" id="PTHR10165:SF35">
    <property type="entry name" value="RE23632P"/>
    <property type="match status" value="1"/>
</dbReference>
<evidence type="ECO:0000256" key="3">
    <source>
        <dbReference type="ARBA" id="ARBA00022692"/>
    </source>
</evidence>
<dbReference type="Proteomes" id="UP000008312">
    <property type="component" value="Unassembled WGS sequence"/>
</dbReference>
<feature type="domain" description="Phosphatidic acid phosphatase type 2/haloperoxidase" evidence="7">
    <location>
        <begin position="89"/>
        <end position="246"/>
    </location>
</feature>
<feature type="transmembrane region" description="Helical" evidence="6">
    <location>
        <begin position="9"/>
        <end position="26"/>
    </location>
</feature>
<dbReference type="AlphaFoldDB" id="D8LVT2"/>
<proteinExistence type="inferred from homology"/>
<dbReference type="OMA" id="IEPYSKE"/>
<dbReference type="InParanoid" id="D8LVT2"/>
<name>D8LVT2_BLAHO</name>
<reference evidence="8" key="1">
    <citation type="submission" date="2010-02" db="EMBL/GenBank/DDBJ databases">
        <title>Sequencing and annotation of the Blastocystis hominis genome.</title>
        <authorList>
            <person name="Wincker P."/>
        </authorList>
    </citation>
    <scope>NUCLEOTIDE SEQUENCE</scope>
    <source>
        <strain evidence="8">Singapore isolate B</strain>
    </source>
</reference>
<sequence length="299" mass="34095">MNLQISRQLVAGWILTLILILSTYWIENIPPKYTEFFEGDLALSYSVHDTVPYKYVIIYCYVVPTILLCLFVIVCRPKDASVWVHDILYLASRSYAVSEIFIVTLKNFIGRPRPCFFELCQYEKVETVLSSGEIVRTFGTFGVLGNVTKCHGTQHDIFNAFRSFPSGHSATAANAFVTLTLLFFRFVDSHFAWKQYSTRILKVVILLPFVVWCSFIFGSRIFDYRHRPEDVIGGIVFGTLASILVSLVFYPCFSTTKRIMDTRSKGKNASFLCSMFYDDVAESLINVYTPVSKPESVIV</sequence>
<comment type="similarity">
    <text evidence="2">Belongs to the PA-phosphatase related phosphoesterase family.</text>
</comment>
<keyword evidence="5 6" id="KW-0472">Membrane</keyword>
<dbReference type="GO" id="GO:0046839">
    <property type="term" value="P:phospholipid dephosphorylation"/>
    <property type="evidence" value="ECO:0007669"/>
    <property type="project" value="TreeGrafter"/>
</dbReference>
<keyword evidence="9" id="KW-1185">Reference proteome</keyword>
<feature type="transmembrane region" description="Helical" evidence="6">
    <location>
        <begin position="199"/>
        <end position="219"/>
    </location>
</feature>
<dbReference type="GeneID" id="24917641"/>
<evidence type="ECO:0000256" key="6">
    <source>
        <dbReference type="SAM" id="Phobius"/>
    </source>
</evidence>
<dbReference type="InterPro" id="IPR043216">
    <property type="entry name" value="PAP-like"/>
</dbReference>
<keyword evidence="3 6" id="KW-0812">Transmembrane</keyword>
<comment type="subcellular location">
    <subcellularLocation>
        <location evidence="1">Membrane</location>
        <topology evidence="1">Multi-pass membrane protein</topology>
    </subcellularLocation>
</comment>
<organism evidence="8">
    <name type="scientific">Blastocystis hominis</name>
    <dbReference type="NCBI Taxonomy" id="12968"/>
    <lineage>
        <taxon>Eukaryota</taxon>
        <taxon>Sar</taxon>
        <taxon>Stramenopiles</taxon>
        <taxon>Bigyra</taxon>
        <taxon>Opalozoa</taxon>
        <taxon>Opalinata</taxon>
        <taxon>Blastocystidae</taxon>
        <taxon>Blastocystis</taxon>
    </lineage>
</organism>
<dbReference type="InterPro" id="IPR036938">
    <property type="entry name" value="PAP2/HPO_sf"/>
</dbReference>
<keyword evidence="4 6" id="KW-1133">Transmembrane helix</keyword>
<evidence type="ECO:0000256" key="2">
    <source>
        <dbReference type="ARBA" id="ARBA00008816"/>
    </source>
</evidence>
<dbReference type="GO" id="GO:0006644">
    <property type="term" value="P:phospholipid metabolic process"/>
    <property type="evidence" value="ECO:0007669"/>
    <property type="project" value="InterPro"/>
</dbReference>
<feature type="transmembrane region" description="Helical" evidence="6">
    <location>
        <begin position="168"/>
        <end position="187"/>
    </location>
</feature>
<accession>D8LVT2</accession>
<evidence type="ECO:0000256" key="4">
    <source>
        <dbReference type="ARBA" id="ARBA00022989"/>
    </source>
</evidence>
<evidence type="ECO:0000313" key="9">
    <source>
        <dbReference type="Proteomes" id="UP000008312"/>
    </source>
</evidence>
<dbReference type="SUPFAM" id="SSF48317">
    <property type="entry name" value="Acid phosphatase/Vanadium-dependent haloperoxidase"/>
    <property type="match status" value="1"/>
</dbReference>
<evidence type="ECO:0000259" key="7">
    <source>
        <dbReference type="SMART" id="SM00014"/>
    </source>
</evidence>
<dbReference type="Pfam" id="PF01569">
    <property type="entry name" value="PAP2"/>
    <property type="match status" value="1"/>
</dbReference>